<name>A0A9N9K6D1_9GLOM</name>
<evidence type="ECO:0000313" key="2">
    <source>
        <dbReference type="EMBL" id="CAG8810477.1"/>
    </source>
</evidence>
<dbReference type="OrthoDB" id="10429616at2759"/>
<feature type="region of interest" description="Disordered" evidence="1">
    <location>
        <begin position="1"/>
        <end position="26"/>
    </location>
</feature>
<comment type="caution">
    <text evidence="2">The sequence shown here is derived from an EMBL/GenBank/DDBJ whole genome shotgun (WGS) entry which is preliminary data.</text>
</comment>
<evidence type="ECO:0000256" key="1">
    <source>
        <dbReference type="SAM" id="MobiDB-lite"/>
    </source>
</evidence>
<accession>A0A9N9K6D1</accession>
<organism evidence="2 3">
    <name type="scientific">Dentiscutata erythropus</name>
    <dbReference type="NCBI Taxonomy" id="1348616"/>
    <lineage>
        <taxon>Eukaryota</taxon>
        <taxon>Fungi</taxon>
        <taxon>Fungi incertae sedis</taxon>
        <taxon>Mucoromycota</taxon>
        <taxon>Glomeromycotina</taxon>
        <taxon>Glomeromycetes</taxon>
        <taxon>Diversisporales</taxon>
        <taxon>Gigasporaceae</taxon>
        <taxon>Dentiscutata</taxon>
    </lineage>
</organism>
<sequence length="48" mass="5342">PDSNDETIADSDYEPIAGPSTNLPKKKYVTRNRGKKVYIKFDVAQSSP</sequence>
<dbReference type="Proteomes" id="UP000789405">
    <property type="component" value="Unassembled WGS sequence"/>
</dbReference>
<dbReference type="EMBL" id="CAJVPY010046392">
    <property type="protein sequence ID" value="CAG8810477.1"/>
    <property type="molecule type" value="Genomic_DNA"/>
</dbReference>
<protein>
    <submittedName>
        <fullName evidence="2">12441_t:CDS:1</fullName>
    </submittedName>
</protein>
<reference evidence="2" key="1">
    <citation type="submission" date="2021-06" db="EMBL/GenBank/DDBJ databases">
        <authorList>
            <person name="Kallberg Y."/>
            <person name="Tangrot J."/>
            <person name="Rosling A."/>
        </authorList>
    </citation>
    <scope>NUCLEOTIDE SEQUENCE</scope>
    <source>
        <strain evidence="2">MA453B</strain>
    </source>
</reference>
<gene>
    <name evidence="2" type="ORF">DERYTH_LOCUS25308</name>
</gene>
<keyword evidence="3" id="KW-1185">Reference proteome</keyword>
<feature type="compositionally biased region" description="Acidic residues" evidence="1">
    <location>
        <begin position="1"/>
        <end position="13"/>
    </location>
</feature>
<feature type="non-terminal residue" evidence="2">
    <location>
        <position position="1"/>
    </location>
</feature>
<proteinExistence type="predicted"/>
<feature type="non-terminal residue" evidence="2">
    <location>
        <position position="48"/>
    </location>
</feature>
<dbReference type="AlphaFoldDB" id="A0A9N9K6D1"/>
<evidence type="ECO:0000313" key="3">
    <source>
        <dbReference type="Proteomes" id="UP000789405"/>
    </source>
</evidence>